<evidence type="ECO:0000313" key="2">
    <source>
        <dbReference type="Proteomes" id="UP000176665"/>
    </source>
</evidence>
<gene>
    <name evidence="1" type="ORF">A2W14_04210</name>
</gene>
<dbReference type="AlphaFoldDB" id="A0A1F5YPF9"/>
<name>A0A1F5YPF9_9BACT</name>
<organism evidence="1 2">
    <name type="scientific">Candidatus Gottesmanbacteria bacterium RBG_16_37_8</name>
    <dbReference type="NCBI Taxonomy" id="1798371"/>
    <lineage>
        <taxon>Bacteria</taxon>
        <taxon>Candidatus Gottesmaniibacteriota</taxon>
    </lineage>
</organism>
<evidence type="ECO:0000313" key="1">
    <source>
        <dbReference type="EMBL" id="OGG02091.1"/>
    </source>
</evidence>
<dbReference type="EMBL" id="MFJA01000077">
    <property type="protein sequence ID" value="OGG02091.1"/>
    <property type="molecule type" value="Genomic_DNA"/>
</dbReference>
<protein>
    <recommendedName>
        <fullName evidence="3">Nucleotidyl transferase AbiEii toxin, Type IV TA system</fullName>
    </recommendedName>
</protein>
<evidence type="ECO:0008006" key="3">
    <source>
        <dbReference type="Google" id="ProtNLM"/>
    </source>
</evidence>
<dbReference type="STRING" id="1798371.A2W14_04210"/>
<sequence>MLPQYLDLLDKEHQEVFKKLAAFSDEFILAGGTAIMLQIGHRLSSDFDCFSQKALSHYLLPKVNRVFEFQAKPLINNSDLCLLKLKNNIDLHFVFHPYKNLKKVIKTAYIPISDMDDLAANKVNTIGRRGAWRDYVDLFFLLKWKKYTINNLVTLGEKKFQSEFNSKLFLEQLVYFKDLEITDTKFIKEKYSVRQIQNFLSDEVDNYLIQVF</sequence>
<dbReference type="InterPro" id="IPR014942">
    <property type="entry name" value="AbiEii"/>
</dbReference>
<dbReference type="Proteomes" id="UP000176665">
    <property type="component" value="Unassembled WGS sequence"/>
</dbReference>
<dbReference type="Pfam" id="PF08843">
    <property type="entry name" value="AbiEii"/>
    <property type="match status" value="1"/>
</dbReference>
<comment type="caution">
    <text evidence="1">The sequence shown here is derived from an EMBL/GenBank/DDBJ whole genome shotgun (WGS) entry which is preliminary data.</text>
</comment>
<proteinExistence type="predicted"/>
<reference evidence="1 2" key="1">
    <citation type="journal article" date="2016" name="Nat. Commun.">
        <title>Thousands of microbial genomes shed light on interconnected biogeochemical processes in an aquifer system.</title>
        <authorList>
            <person name="Anantharaman K."/>
            <person name="Brown C.T."/>
            <person name="Hug L.A."/>
            <person name="Sharon I."/>
            <person name="Castelle C.J."/>
            <person name="Probst A.J."/>
            <person name="Thomas B.C."/>
            <person name="Singh A."/>
            <person name="Wilkins M.J."/>
            <person name="Karaoz U."/>
            <person name="Brodie E.L."/>
            <person name="Williams K.H."/>
            <person name="Hubbard S.S."/>
            <person name="Banfield J.F."/>
        </authorList>
    </citation>
    <scope>NUCLEOTIDE SEQUENCE [LARGE SCALE GENOMIC DNA]</scope>
</reference>
<accession>A0A1F5YPF9</accession>